<evidence type="ECO:0000313" key="2">
    <source>
        <dbReference type="RefSeq" id="XP_025073528.1"/>
    </source>
</evidence>
<dbReference type="AlphaFoldDB" id="A0A8N1S692"/>
<name>A0A8N1S692_9HYME</name>
<gene>
    <name evidence="2 3" type="primary">LOC112552194</name>
</gene>
<evidence type="ECO:0000313" key="1">
    <source>
        <dbReference type="Proteomes" id="UP000504615"/>
    </source>
</evidence>
<accession>A0A8N1S692</accession>
<dbReference type="GeneID" id="112552194"/>
<protein>
    <submittedName>
        <fullName evidence="2 3">Uncharacterized protein LOC112552194</fullName>
    </submittedName>
</protein>
<proteinExistence type="predicted"/>
<sequence length="138" mass="15147">MLRCVGNPANPLGHVAHTLYSRPSCWFKHPENDVETKAGPKPEAETETSTRAIECRTRRESQGGRVQGGKRRQHRVHRSVLSLPLWSEIVSCGRASTSYPPPNITISSASQFAEHSSTSGISVPMIGNVLEIEIFAAR</sequence>
<keyword evidence="1" id="KW-1185">Reference proteome</keyword>
<dbReference type="Proteomes" id="UP000504615">
    <property type="component" value="Unplaced"/>
</dbReference>
<organism evidence="1 2">
    <name type="scientific">Pogonomyrmex barbatus</name>
    <name type="common">red harvester ant</name>
    <dbReference type="NCBI Taxonomy" id="144034"/>
    <lineage>
        <taxon>Eukaryota</taxon>
        <taxon>Metazoa</taxon>
        <taxon>Ecdysozoa</taxon>
        <taxon>Arthropoda</taxon>
        <taxon>Hexapoda</taxon>
        <taxon>Insecta</taxon>
        <taxon>Pterygota</taxon>
        <taxon>Neoptera</taxon>
        <taxon>Endopterygota</taxon>
        <taxon>Hymenoptera</taxon>
        <taxon>Apocrita</taxon>
        <taxon>Aculeata</taxon>
        <taxon>Formicoidea</taxon>
        <taxon>Formicidae</taxon>
        <taxon>Myrmicinae</taxon>
        <taxon>Pogonomyrmex</taxon>
    </lineage>
</organism>
<dbReference type="RefSeq" id="XP_025073528.1">
    <property type="nucleotide sequence ID" value="XM_025217743.1"/>
</dbReference>
<evidence type="ECO:0000313" key="3">
    <source>
        <dbReference type="RefSeq" id="XP_025073529.1"/>
    </source>
</evidence>
<dbReference type="RefSeq" id="XP_025073529.1">
    <property type="nucleotide sequence ID" value="XM_025217744.1"/>
</dbReference>
<reference evidence="2 3" key="1">
    <citation type="submission" date="2025-04" db="UniProtKB">
        <authorList>
            <consortium name="RefSeq"/>
        </authorList>
    </citation>
    <scope>IDENTIFICATION</scope>
</reference>